<dbReference type="GeneID" id="33314014"/>
<feature type="transmembrane region" description="Helical" evidence="1">
    <location>
        <begin position="7"/>
        <end position="24"/>
    </location>
</feature>
<protein>
    <submittedName>
        <fullName evidence="2">Uncharacterized protein</fullName>
    </submittedName>
</protein>
<accession>A0A218NMS5</accession>
<keyword evidence="3" id="KW-1185">Reference proteome</keyword>
<reference evidence="2 3" key="1">
    <citation type="journal article" date="2017" name="Nat. Commun.">
        <title>'ARMAN' archaea depend on association with euryarchaeal host in culture and in situ.</title>
        <authorList>
            <person name="Golyshina O."/>
            <person name="Toshchakov S."/>
            <person name="Makarova K."/>
            <person name="Gavrilov S."/>
            <person name="Korzhenkov A."/>
            <person name="La Cono V."/>
            <person name="Arcadi E."/>
            <person name="Nechitaylo T."/>
            <person name="Ferrer M."/>
            <person name="Kublanov I."/>
            <person name="Wolf Y."/>
            <person name="Yakimov M."/>
            <person name="Golyshin P."/>
            <person name="Slesarev A."/>
            <person name="Kozyavkin S."/>
        </authorList>
    </citation>
    <scope>NUCLEOTIDE SEQUENCE [LARGE SCALE GENOMIC DNA]</scope>
    <source>
        <strain evidence="2 3">Mia14</strain>
    </source>
</reference>
<gene>
    <name evidence="2" type="ORF">Mia14_0458</name>
</gene>
<evidence type="ECO:0000313" key="3">
    <source>
        <dbReference type="Proteomes" id="UP000197679"/>
    </source>
</evidence>
<sequence length="238" mass="26113">MGILGKIIGIIMVMVIVFSIVYYYDKLMTCSLVNSVSPGVGKALGCSTPTTTNSTSKTAPPSQIINNLLGNNPNAEYKSQYAFAENITKKYNETIKKLILFTGNSSNKAIEMSAEEEFSVQGSSVYVIKYGGFYVPTYENISDEYFNGSSYLPSLLGKVVYVEFVDSNYNNSTLQIPYKVQSETIDRADVSWYLTQATGIPNSTAINILDANNTIFNKGISGVIGIYYNGTEILFPAR</sequence>
<keyword evidence="1" id="KW-1133">Transmembrane helix</keyword>
<name>A0A218NMS5_9ARCH</name>
<keyword evidence="1" id="KW-0472">Membrane</keyword>
<dbReference type="RefSeq" id="WP_088819982.1">
    <property type="nucleotide sequence ID" value="NZ_CP019964.1"/>
</dbReference>
<proteinExistence type="predicted"/>
<evidence type="ECO:0000256" key="1">
    <source>
        <dbReference type="SAM" id="Phobius"/>
    </source>
</evidence>
<organism evidence="2 3">
    <name type="scientific">Candidatus Mancarchaeum acidiphilum</name>
    <dbReference type="NCBI Taxonomy" id="1920749"/>
    <lineage>
        <taxon>Archaea</taxon>
        <taxon>Candidatus Micrarchaeota</taxon>
        <taxon>Candidatus Mancarchaeum</taxon>
    </lineage>
</organism>
<dbReference type="Proteomes" id="UP000197679">
    <property type="component" value="Chromosome"/>
</dbReference>
<dbReference type="KEGG" id="marh:Mia14_0458"/>
<keyword evidence="1" id="KW-0812">Transmembrane</keyword>
<dbReference type="AlphaFoldDB" id="A0A218NMS5"/>
<dbReference type="EMBL" id="CP019964">
    <property type="protein sequence ID" value="ASI13775.1"/>
    <property type="molecule type" value="Genomic_DNA"/>
</dbReference>
<evidence type="ECO:0000313" key="2">
    <source>
        <dbReference type="EMBL" id="ASI13775.1"/>
    </source>
</evidence>